<dbReference type="InterPro" id="IPR030821">
    <property type="entry name" value="Synergist_CTERM"/>
</dbReference>
<gene>
    <name evidence="2" type="ORF">BED41_07940</name>
</gene>
<feature type="domain" description="BIG2" evidence="1">
    <location>
        <begin position="78"/>
        <end position="155"/>
    </location>
</feature>
<dbReference type="Pfam" id="PF02368">
    <property type="entry name" value="Big_2"/>
    <property type="match status" value="1"/>
</dbReference>
<dbReference type="InterPro" id="IPR003343">
    <property type="entry name" value="Big_2"/>
</dbReference>
<protein>
    <recommendedName>
        <fullName evidence="1">BIG2 domain-containing protein</fullName>
    </recommendedName>
</protein>
<dbReference type="STRING" id="1197717.BED41_07940"/>
<dbReference type="KEGG" id="cpor:BED41_07940"/>
<reference evidence="2" key="1">
    <citation type="submission" date="2016-08" db="EMBL/GenBank/DDBJ databases">
        <title>Complete genome of Cloacibacillus porcorum.</title>
        <authorList>
            <person name="Looft T."/>
            <person name="Bayles D.O."/>
            <person name="Alt D.P."/>
        </authorList>
    </citation>
    <scope>NUCLEOTIDE SEQUENCE [LARGE SCALE GENOMIC DNA]</scope>
    <source>
        <strain evidence="2">CL-84</strain>
    </source>
</reference>
<dbReference type="SUPFAM" id="SSF49373">
    <property type="entry name" value="Invasin/intimin cell-adhesion fragments"/>
    <property type="match status" value="1"/>
</dbReference>
<dbReference type="Gene3D" id="2.60.40.1080">
    <property type="match status" value="1"/>
</dbReference>
<accession>A0A1B2I4V4</accession>
<dbReference type="NCBIfam" id="TIGR04564">
    <property type="entry name" value="Synergist_CTERM"/>
    <property type="match status" value="1"/>
</dbReference>
<evidence type="ECO:0000259" key="1">
    <source>
        <dbReference type="SMART" id="SM00635"/>
    </source>
</evidence>
<dbReference type="EMBL" id="CP016757">
    <property type="protein sequence ID" value="ANZ45015.1"/>
    <property type="molecule type" value="Genomic_DNA"/>
</dbReference>
<evidence type="ECO:0000313" key="3">
    <source>
        <dbReference type="Proteomes" id="UP000093044"/>
    </source>
</evidence>
<sequence>MTGYLSISGDISVASPDIAGISDRWPCAVSGIKPGVTAVSFDMDLRATDFSDKNNLKPLARSCVTDPLSFTVAVSGVPVTEVSLDLTELTLNIGESKTLTATVKPDDATYKAVAWISSNPAVAAVDDTGKVTALSAGTTVITAKAGEKSATCTVTVVKQKSGGSSHGCAAGLGALSMLTLIPLWLRRKR</sequence>
<dbReference type="Proteomes" id="UP000093044">
    <property type="component" value="Chromosome"/>
</dbReference>
<evidence type="ECO:0000313" key="2">
    <source>
        <dbReference type="EMBL" id="ANZ45015.1"/>
    </source>
</evidence>
<dbReference type="SMART" id="SM00635">
    <property type="entry name" value="BID_2"/>
    <property type="match status" value="1"/>
</dbReference>
<name>A0A1B2I4V4_9BACT</name>
<dbReference type="InterPro" id="IPR008964">
    <property type="entry name" value="Invasin/intimin_cell_adhesion"/>
</dbReference>
<dbReference type="AlphaFoldDB" id="A0A1B2I4V4"/>
<keyword evidence="3" id="KW-1185">Reference proteome</keyword>
<proteinExistence type="predicted"/>
<organism evidence="2 3">
    <name type="scientific">Cloacibacillus porcorum</name>
    <dbReference type="NCBI Taxonomy" id="1197717"/>
    <lineage>
        <taxon>Bacteria</taxon>
        <taxon>Thermotogati</taxon>
        <taxon>Synergistota</taxon>
        <taxon>Synergistia</taxon>
        <taxon>Synergistales</taxon>
        <taxon>Synergistaceae</taxon>
        <taxon>Cloacibacillus</taxon>
    </lineage>
</organism>